<feature type="region of interest" description="Disordered" evidence="1">
    <location>
        <begin position="295"/>
        <end position="324"/>
    </location>
</feature>
<gene>
    <name evidence="2" type="ORF">WJX75_000780</name>
</gene>
<dbReference type="PANTHER" id="PTHR37381">
    <property type="entry name" value="PENTATRICOPEPTIDE REPEAT (PPR) SUPERFAMILY PROTEIN"/>
    <property type="match status" value="1"/>
</dbReference>
<feature type="compositionally biased region" description="Polar residues" evidence="1">
    <location>
        <begin position="1"/>
        <end position="21"/>
    </location>
</feature>
<name>A0ABR2YLT7_9CHLO</name>
<protein>
    <submittedName>
        <fullName evidence="2">Uncharacterized protein</fullName>
    </submittedName>
</protein>
<sequence>MDPVSSLNGQRDTAAVTSSLGTRKEEVVQAQSSVSTATVEQPVLSECLNNAALIRRLTACEAANEALNIFLQETESAATTSSSASGFSEEECRSLIGAAMARGNVALALSIYEAMCRAGPRGASAAQSGDGLGAVSWPHASLETVSAVVRGLARALRLRDAFGAIEDVRRRGVPLGDEVPFGRVVNSPLAPGTPLTVVQPHEGCKVVACASTRYEYEVFTGDVVSVTSEALVAQQSLLLAAARAANIWRKPPLAAVHQMVVQAPDGRARSLRFGTATADVPAQVGERVSVVCSPDPAAPGSRQQSRAGLLGPAPPFTKPGQPLVMTNHALGQETPLQPPPSSAAGLPGWVVPAALLLSASDAASGLIDPALPLLIAGGVATAATTGVLGTTVLLPKLKQLPERLLQLETVRQKLLAQHNAIVERMDALVAEASDDVRVLARLWQLQNKMQSVGTGGSYGARIDRVATAIGGLEQRLHKKLELLDGYARVANMIEIEVEIDTEVPAAEVQGIEEQLLRLEEVAEMQADWRLQAEAQDEVERLLRTP</sequence>
<comment type="caution">
    <text evidence="2">The sequence shown here is derived from an EMBL/GenBank/DDBJ whole genome shotgun (WGS) entry which is preliminary data.</text>
</comment>
<reference evidence="2 3" key="1">
    <citation type="journal article" date="2024" name="Nat. Commun.">
        <title>Phylogenomics reveals the evolutionary origins of lichenization in chlorophyte algae.</title>
        <authorList>
            <person name="Puginier C."/>
            <person name="Libourel C."/>
            <person name="Otte J."/>
            <person name="Skaloud P."/>
            <person name="Haon M."/>
            <person name="Grisel S."/>
            <person name="Petersen M."/>
            <person name="Berrin J.G."/>
            <person name="Delaux P.M."/>
            <person name="Dal Grande F."/>
            <person name="Keller J."/>
        </authorList>
    </citation>
    <scope>NUCLEOTIDE SEQUENCE [LARGE SCALE GENOMIC DNA]</scope>
    <source>
        <strain evidence="2 3">SAG 216-7</strain>
    </source>
</reference>
<feature type="region of interest" description="Disordered" evidence="1">
    <location>
        <begin position="1"/>
        <end position="22"/>
    </location>
</feature>
<accession>A0ABR2YLT7</accession>
<keyword evidence="3" id="KW-1185">Reference proteome</keyword>
<evidence type="ECO:0000313" key="3">
    <source>
        <dbReference type="Proteomes" id="UP001491310"/>
    </source>
</evidence>
<dbReference type="Proteomes" id="UP001491310">
    <property type="component" value="Unassembled WGS sequence"/>
</dbReference>
<proteinExistence type="predicted"/>
<evidence type="ECO:0000256" key="1">
    <source>
        <dbReference type="SAM" id="MobiDB-lite"/>
    </source>
</evidence>
<evidence type="ECO:0000313" key="2">
    <source>
        <dbReference type="EMBL" id="KAK9907968.1"/>
    </source>
</evidence>
<dbReference type="PANTHER" id="PTHR37381:SF1">
    <property type="entry name" value="PENTATRICOPEPTIDE REPEAT (PPR) SUPERFAMILY PROTEIN"/>
    <property type="match status" value="1"/>
</dbReference>
<dbReference type="EMBL" id="JALJOT010000008">
    <property type="protein sequence ID" value="KAK9907968.1"/>
    <property type="molecule type" value="Genomic_DNA"/>
</dbReference>
<organism evidence="2 3">
    <name type="scientific">Coccomyxa subellipsoidea</name>
    <dbReference type="NCBI Taxonomy" id="248742"/>
    <lineage>
        <taxon>Eukaryota</taxon>
        <taxon>Viridiplantae</taxon>
        <taxon>Chlorophyta</taxon>
        <taxon>core chlorophytes</taxon>
        <taxon>Trebouxiophyceae</taxon>
        <taxon>Trebouxiophyceae incertae sedis</taxon>
        <taxon>Coccomyxaceae</taxon>
        <taxon>Coccomyxa</taxon>
    </lineage>
</organism>